<name>A0A5A5TCX9_9CHLR</name>
<keyword evidence="4" id="KW-1185">Reference proteome</keyword>
<dbReference type="Proteomes" id="UP000322530">
    <property type="component" value="Unassembled WGS sequence"/>
</dbReference>
<dbReference type="EMBL" id="BIXY01000035">
    <property type="protein sequence ID" value="GCF09055.1"/>
    <property type="molecule type" value="Genomic_DNA"/>
</dbReference>
<gene>
    <name evidence="3" type="ORF">KDI_26190</name>
</gene>
<dbReference type="InterPro" id="IPR011989">
    <property type="entry name" value="ARM-like"/>
</dbReference>
<dbReference type="PANTHER" id="PTHR47649">
    <property type="entry name" value="RIBONUCLEASE D"/>
    <property type="match status" value="1"/>
</dbReference>
<dbReference type="Gene3D" id="3.30.420.10">
    <property type="entry name" value="Ribonuclease H-like superfamily/Ribonuclease H"/>
    <property type="match status" value="1"/>
</dbReference>
<dbReference type="InterPro" id="IPR036397">
    <property type="entry name" value="RNaseH_sf"/>
</dbReference>
<dbReference type="Gene3D" id="1.25.10.10">
    <property type="entry name" value="Leucine-rich Repeat Variant"/>
    <property type="match status" value="1"/>
</dbReference>
<evidence type="ECO:0000256" key="1">
    <source>
        <dbReference type="SAM" id="MobiDB-lite"/>
    </source>
</evidence>
<dbReference type="GO" id="GO:0003676">
    <property type="term" value="F:nucleic acid binding"/>
    <property type="evidence" value="ECO:0007669"/>
    <property type="project" value="InterPro"/>
</dbReference>
<proteinExistence type="predicted"/>
<dbReference type="SMART" id="SM00474">
    <property type="entry name" value="35EXOc"/>
    <property type="match status" value="1"/>
</dbReference>
<sequence length="399" mass="44336">MSDNAPLTDLENLENVRDYLGPTPPLGKLPLRGERFWVDRPAQLLNAVNLLKQSGVVAVDAEFTQVRARTQNDSVSNIPRLALLQIAIENHCFIVDALRLQDLSPLMEVFGNPDIAVLLHGAGADMRVMAERGLQVAHYYDLEATCRSIFGQHESSLAAMLQRAFGYHLDKSLQRTDWTRRPLPPAMIAYAARDAEVTLELYYWLDTHYHIILQLHEANGQTDAVARWIEPFLRGNSTLSPEMAVIEARNQGQIHNRAQVAADCRAALVSVQHPMRRNRLLRLIADLALTQLSSDLLLLLQAPTSDERAAAVRALGRLGIKSALEPITALLSDPVLDVRKAAQTAVHNLTTKELRQPRPAPTRAADGTRSWVVENAQSQSSSDDDDNGWKSRLRSIIDA</sequence>
<dbReference type="GO" id="GO:0008408">
    <property type="term" value="F:3'-5' exonuclease activity"/>
    <property type="evidence" value="ECO:0007669"/>
    <property type="project" value="InterPro"/>
</dbReference>
<accession>A0A5A5TCX9</accession>
<dbReference type="Pfam" id="PF01612">
    <property type="entry name" value="DNA_pol_A_exo1"/>
    <property type="match status" value="1"/>
</dbReference>
<dbReference type="RefSeq" id="WP_149402016.1">
    <property type="nucleotide sequence ID" value="NZ_BIXY01000035.1"/>
</dbReference>
<dbReference type="PANTHER" id="PTHR47649:SF1">
    <property type="entry name" value="RIBONUCLEASE D"/>
    <property type="match status" value="1"/>
</dbReference>
<evidence type="ECO:0000259" key="2">
    <source>
        <dbReference type="SMART" id="SM00474"/>
    </source>
</evidence>
<organism evidence="3 4">
    <name type="scientific">Dictyobacter arantiisoli</name>
    <dbReference type="NCBI Taxonomy" id="2014874"/>
    <lineage>
        <taxon>Bacteria</taxon>
        <taxon>Bacillati</taxon>
        <taxon>Chloroflexota</taxon>
        <taxon>Ktedonobacteria</taxon>
        <taxon>Ktedonobacterales</taxon>
        <taxon>Dictyobacteraceae</taxon>
        <taxon>Dictyobacter</taxon>
    </lineage>
</organism>
<evidence type="ECO:0000313" key="4">
    <source>
        <dbReference type="Proteomes" id="UP000322530"/>
    </source>
</evidence>
<reference evidence="3 4" key="1">
    <citation type="submission" date="2019-01" db="EMBL/GenBank/DDBJ databases">
        <title>Draft genome sequence of Dictyobacter sp. Uno17.</title>
        <authorList>
            <person name="Wang C.M."/>
            <person name="Zheng Y."/>
            <person name="Sakai Y."/>
            <person name="Abe K."/>
            <person name="Yokota A."/>
            <person name="Yabe S."/>
        </authorList>
    </citation>
    <scope>NUCLEOTIDE SEQUENCE [LARGE SCALE GENOMIC DNA]</scope>
    <source>
        <strain evidence="3 4">Uno17</strain>
    </source>
</reference>
<dbReference type="GO" id="GO:0006139">
    <property type="term" value="P:nucleobase-containing compound metabolic process"/>
    <property type="evidence" value="ECO:0007669"/>
    <property type="project" value="InterPro"/>
</dbReference>
<dbReference type="AlphaFoldDB" id="A0A5A5TCX9"/>
<dbReference type="SUPFAM" id="SSF53098">
    <property type="entry name" value="Ribonuclease H-like"/>
    <property type="match status" value="1"/>
</dbReference>
<dbReference type="SUPFAM" id="SSF48371">
    <property type="entry name" value="ARM repeat"/>
    <property type="match status" value="1"/>
</dbReference>
<dbReference type="InterPro" id="IPR016024">
    <property type="entry name" value="ARM-type_fold"/>
</dbReference>
<protein>
    <recommendedName>
        <fullName evidence="2">3'-5' exonuclease domain-containing protein</fullName>
    </recommendedName>
</protein>
<evidence type="ECO:0000313" key="3">
    <source>
        <dbReference type="EMBL" id="GCF09055.1"/>
    </source>
</evidence>
<dbReference type="InterPro" id="IPR051086">
    <property type="entry name" value="RNase_D-like"/>
</dbReference>
<dbReference type="InterPro" id="IPR002562">
    <property type="entry name" value="3'-5'_exonuclease_dom"/>
</dbReference>
<dbReference type="OrthoDB" id="144122at2"/>
<comment type="caution">
    <text evidence="3">The sequence shown here is derived from an EMBL/GenBank/DDBJ whole genome shotgun (WGS) entry which is preliminary data.</text>
</comment>
<feature type="domain" description="3'-5' exonuclease" evidence="2">
    <location>
        <begin position="35"/>
        <end position="210"/>
    </location>
</feature>
<dbReference type="Pfam" id="PF13646">
    <property type="entry name" value="HEAT_2"/>
    <property type="match status" value="1"/>
</dbReference>
<feature type="region of interest" description="Disordered" evidence="1">
    <location>
        <begin position="355"/>
        <end position="390"/>
    </location>
</feature>
<dbReference type="InterPro" id="IPR012337">
    <property type="entry name" value="RNaseH-like_sf"/>
</dbReference>
<dbReference type="CDD" id="cd06142">
    <property type="entry name" value="RNaseD_exo"/>
    <property type="match status" value="1"/>
</dbReference>